<dbReference type="PANTHER" id="PTHR47843:SF5">
    <property type="entry name" value="BTB_POZ DOMAIN PROTEIN"/>
    <property type="match status" value="1"/>
</dbReference>
<dbReference type="InterPro" id="IPR011333">
    <property type="entry name" value="SKP1/BTB/POZ_sf"/>
</dbReference>
<evidence type="ECO:0008006" key="3">
    <source>
        <dbReference type="Google" id="ProtNLM"/>
    </source>
</evidence>
<dbReference type="OrthoDB" id="6359816at2759"/>
<gene>
    <name evidence="1" type="ORF">B0A49_11376</name>
</gene>
<accession>A0A4U0WCJ7</accession>
<dbReference type="CDD" id="cd18186">
    <property type="entry name" value="BTB_POZ_ZBTB_KLHL-like"/>
    <property type="match status" value="1"/>
</dbReference>
<name>A0A4U0WCJ7_9PEZI</name>
<dbReference type="AlphaFoldDB" id="A0A4U0WCJ7"/>
<evidence type="ECO:0000313" key="1">
    <source>
        <dbReference type="EMBL" id="TKA60137.1"/>
    </source>
</evidence>
<sequence length="308" mass="34793">MLSTAAQAMRTGMASLLESAKYSDLTLTCHGREFKVHRAEANTRTLSVENFDQATVQRMLSYLYTSDYDSGYVGSDAESSKELVKDREDEHVFTRIEKEVFGLVIDTEESSNIETAHLDSNTITIRHVLVYAIADYYDIPDLMELAFQNIRHQMYGGFQVKYFAEVVKKIYASTPDSEEKLRGLVHEATVEHIGELIQDDGFMDTIAACPDLGAFTASVLRHTAELLQRQKKRTEEVNGTLAKVREIKCLFEASFTQVIVDIEETEKKSFSLGACRKCSQQPNVTLFRTGGTKPRLKFRCASCATRYE</sequence>
<dbReference type="PANTHER" id="PTHR47843">
    <property type="entry name" value="BTB DOMAIN-CONTAINING PROTEIN-RELATED"/>
    <property type="match status" value="1"/>
</dbReference>
<dbReference type="SUPFAM" id="SSF54695">
    <property type="entry name" value="POZ domain"/>
    <property type="match status" value="1"/>
</dbReference>
<dbReference type="EMBL" id="NAJN01001911">
    <property type="protein sequence ID" value="TKA60137.1"/>
    <property type="molecule type" value="Genomic_DNA"/>
</dbReference>
<keyword evidence="2" id="KW-1185">Reference proteome</keyword>
<dbReference type="STRING" id="331657.A0A4U0WCJ7"/>
<evidence type="ECO:0000313" key="2">
    <source>
        <dbReference type="Proteomes" id="UP000308768"/>
    </source>
</evidence>
<organism evidence="1 2">
    <name type="scientific">Cryomyces minteri</name>
    <dbReference type="NCBI Taxonomy" id="331657"/>
    <lineage>
        <taxon>Eukaryota</taxon>
        <taxon>Fungi</taxon>
        <taxon>Dikarya</taxon>
        <taxon>Ascomycota</taxon>
        <taxon>Pezizomycotina</taxon>
        <taxon>Dothideomycetes</taxon>
        <taxon>Dothideomycetes incertae sedis</taxon>
        <taxon>Cryomyces</taxon>
    </lineage>
</organism>
<protein>
    <recommendedName>
        <fullName evidence="3">BTB domain-containing protein</fullName>
    </recommendedName>
</protein>
<comment type="caution">
    <text evidence="1">The sequence shown here is derived from an EMBL/GenBank/DDBJ whole genome shotgun (WGS) entry which is preliminary data.</text>
</comment>
<proteinExistence type="predicted"/>
<reference evidence="1 2" key="1">
    <citation type="submission" date="2017-03" db="EMBL/GenBank/DDBJ databases">
        <title>Genomes of endolithic fungi from Antarctica.</title>
        <authorList>
            <person name="Coleine C."/>
            <person name="Masonjones S."/>
            <person name="Stajich J.E."/>
        </authorList>
    </citation>
    <scope>NUCLEOTIDE SEQUENCE [LARGE SCALE GENOMIC DNA]</scope>
    <source>
        <strain evidence="1 2">CCFEE 5187</strain>
    </source>
</reference>
<dbReference type="Gene3D" id="3.30.710.10">
    <property type="entry name" value="Potassium Channel Kv1.1, Chain A"/>
    <property type="match status" value="1"/>
</dbReference>
<dbReference type="Proteomes" id="UP000308768">
    <property type="component" value="Unassembled WGS sequence"/>
</dbReference>